<organism evidence="2 3">
    <name type="scientific">Rotaria sordida</name>
    <dbReference type="NCBI Taxonomy" id="392033"/>
    <lineage>
        <taxon>Eukaryota</taxon>
        <taxon>Metazoa</taxon>
        <taxon>Spiralia</taxon>
        <taxon>Gnathifera</taxon>
        <taxon>Rotifera</taxon>
        <taxon>Eurotatoria</taxon>
        <taxon>Bdelloidea</taxon>
        <taxon>Philodinida</taxon>
        <taxon>Philodinidae</taxon>
        <taxon>Rotaria</taxon>
    </lineage>
</organism>
<reference evidence="2" key="1">
    <citation type="submission" date="2021-02" db="EMBL/GenBank/DDBJ databases">
        <authorList>
            <person name="Nowell W R."/>
        </authorList>
    </citation>
    <scope>NUCLEOTIDE SEQUENCE</scope>
</reference>
<proteinExistence type="predicted"/>
<feature type="region of interest" description="Disordered" evidence="1">
    <location>
        <begin position="144"/>
        <end position="222"/>
    </location>
</feature>
<dbReference type="EMBL" id="CAJNOT010000405">
    <property type="protein sequence ID" value="CAF0970839.1"/>
    <property type="molecule type" value="Genomic_DNA"/>
</dbReference>
<accession>A0A814EU93</accession>
<evidence type="ECO:0000256" key="1">
    <source>
        <dbReference type="SAM" id="MobiDB-lite"/>
    </source>
</evidence>
<evidence type="ECO:0000313" key="2">
    <source>
        <dbReference type="EMBL" id="CAF0970839.1"/>
    </source>
</evidence>
<dbReference type="AlphaFoldDB" id="A0A814EU93"/>
<comment type="caution">
    <text evidence="2">The sequence shown here is derived from an EMBL/GenBank/DDBJ whole genome shotgun (WGS) entry which is preliminary data.</text>
</comment>
<sequence length="257" mass="30623">MTSDFTVPPHTGLPHTNNYIVEINNIFYQHWLTLDKKRQTEIDNINQWCLKWKKYIKKHADEQKVFLNNNYDRLRHVFDRKHKENLETANAYHAAQQLELFNELRDACQVLQFQVARLEYCNEKMEYPKVIDIEEQEEIIQLEQTDTNTRENARRRRRHCKDNDKKTEHTSSASASSSCNSITSYSKQTNNRRTFETQSKREDDHLTSTKDASIKQVKNDDDSNDKCPICFMIFSSNMTRSNRHRHVNEHMIGDHDN</sequence>
<evidence type="ECO:0000313" key="3">
    <source>
        <dbReference type="Proteomes" id="UP000663864"/>
    </source>
</evidence>
<feature type="compositionally biased region" description="Basic and acidic residues" evidence="1">
    <location>
        <begin position="193"/>
        <end position="208"/>
    </location>
</feature>
<protein>
    <submittedName>
        <fullName evidence="2">Uncharacterized protein</fullName>
    </submittedName>
</protein>
<dbReference type="Proteomes" id="UP000663864">
    <property type="component" value="Unassembled WGS sequence"/>
</dbReference>
<name>A0A814EU93_9BILA</name>
<gene>
    <name evidence="2" type="ORF">ZHD862_LOCUS10995</name>
</gene>
<feature type="compositionally biased region" description="Low complexity" evidence="1">
    <location>
        <begin position="171"/>
        <end position="186"/>
    </location>
</feature>